<dbReference type="Gene3D" id="3.40.50.720">
    <property type="entry name" value="NAD(P)-binding Rossmann-like Domain"/>
    <property type="match status" value="1"/>
</dbReference>
<dbReference type="Gene3D" id="3.30.1780.10">
    <property type="entry name" value="ornithine cyclodeaminase, domain 1"/>
    <property type="match status" value="1"/>
</dbReference>
<dbReference type="PANTHER" id="PTHR13812">
    <property type="entry name" value="KETIMINE REDUCTASE MU-CRYSTALLIN"/>
    <property type="match status" value="1"/>
</dbReference>
<proteinExistence type="predicted"/>
<dbReference type="InterPro" id="IPR023401">
    <property type="entry name" value="ODC_N"/>
</dbReference>
<evidence type="ECO:0000313" key="2">
    <source>
        <dbReference type="Proteomes" id="UP001501637"/>
    </source>
</evidence>
<keyword evidence="2" id="KW-1185">Reference proteome</keyword>
<reference evidence="2" key="1">
    <citation type="journal article" date="2019" name="Int. J. Syst. Evol. Microbiol.">
        <title>The Global Catalogue of Microorganisms (GCM) 10K type strain sequencing project: providing services to taxonomists for standard genome sequencing and annotation.</title>
        <authorList>
            <consortium name="The Broad Institute Genomics Platform"/>
            <consortium name="The Broad Institute Genome Sequencing Center for Infectious Disease"/>
            <person name="Wu L."/>
            <person name="Ma J."/>
        </authorList>
    </citation>
    <scope>NUCLEOTIDE SEQUENCE [LARGE SCALE GENOMIC DNA]</scope>
    <source>
        <strain evidence="2">JCM 9092</strain>
    </source>
</reference>
<dbReference type="Proteomes" id="UP001501637">
    <property type="component" value="Unassembled WGS sequence"/>
</dbReference>
<protein>
    <submittedName>
        <fullName evidence="1">Alanine dehydrogenase</fullName>
    </submittedName>
</protein>
<sequence length="342" mass="36914">METLILTRQHVAKLVQENGRDHFMDRMIARLEEAFTTPGREGITPAREGFLRGPDDTAILEWMPHHQPGSSITIKTVGYTPTNPEKFQLPTIIGSLTRYDDVTGRLLAVGDGILPTAIRTGAAAAIASKLLARPDSKVLGLVGAGAQAVTQAHALSRVFPIEQILVYDIDAAHAASYASRVDFLDIEVRVATLAEIEAQSDIICTVTSVGVGEGPVLPGENLRPHVHINAIGADLIGKFEVPKAVLTSSFVTADHMGQALREGECQQLEESDLGPDLLALCANPELAEPLRERTTVFDSTGFALEDHVAFDVFLELAEEAGIGDRVELEHLPEDALNPYSFE</sequence>
<dbReference type="RefSeq" id="WP_344520350.1">
    <property type="nucleotide sequence ID" value="NZ_BAAAUG010000031.1"/>
</dbReference>
<name>A0ABP6ME63_9ACTN</name>
<dbReference type="EMBL" id="BAAAUG010000031">
    <property type="protein sequence ID" value="GAA3097457.1"/>
    <property type="molecule type" value="Genomic_DNA"/>
</dbReference>
<dbReference type="InterPro" id="IPR036291">
    <property type="entry name" value="NAD(P)-bd_dom_sf"/>
</dbReference>
<dbReference type="InterPro" id="IPR003462">
    <property type="entry name" value="ODC_Mu_crystall"/>
</dbReference>
<comment type="caution">
    <text evidence="1">The sequence shown here is derived from an EMBL/GenBank/DDBJ whole genome shotgun (WGS) entry which is preliminary data.</text>
</comment>
<gene>
    <name evidence="1" type="primary">ala</name>
    <name evidence="1" type="ORF">GCM10010449_21080</name>
</gene>
<dbReference type="Pfam" id="PF02423">
    <property type="entry name" value="OCD_Mu_crystall"/>
    <property type="match status" value="1"/>
</dbReference>
<dbReference type="SUPFAM" id="SSF51735">
    <property type="entry name" value="NAD(P)-binding Rossmann-fold domains"/>
    <property type="match status" value="1"/>
</dbReference>
<dbReference type="PIRSF" id="PIRSF001439">
    <property type="entry name" value="CryM"/>
    <property type="match status" value="1"/>
</dbReference>
<evidence type="ECO:0000313" key="1">
    <source>
        <dbReference type="EMBL" id="GAA3097457.1"/>
    </source>
</evidence>
<organism evidence="1 2">
    <name type="scientific">Streptomyces rectiviolaceus</name>
    <dbReference type="NCBI Taxonomy" id="332591"/>
    <lineage>
        <taxon>Bacteria</taxon>
        <taxon>Bacillati</taxon>
        <taxon>Actinomycetota</taxon>
        <taxon>Actinomycetes</taxon>
        <taxon>Kitasatosporales</taxon>
        <taxon>Streptomycetaceae</taxon>
        <taxon>Streptomyces</taxon>
    </lineage>
</organism>
<accession>A0ABP6ME63</accession>
<dbReference type="PANTHER" id="PTHR13812:SF19">
    <property type="entry name" value="KETIMINE REDUCTASE MU-CRYSTALLIN"/>
    <property type="match status" value="1"/>
</dbReference>